<evidence type="ECO:0000313" key="3">
    <source>
        <dbReference type="Proteomes" id="UP000646776"/>
    </source>
</evidence>
<dbReference type="Proteomes" id="UP000646776">
    <property type="component" value="Unassembled WGS sequence"/>
</dbReference>
<reference evidence="2" key="1">
    <citation type="journal article" date="2014" name="Int. J. Syst. Evol. Microbiol.">
        <title>Complete genome sequence of Corynebacterium casei LMG S-19264T (=DSM 44701T), isolated from a smear-ripened cheese.</title>
        <authorList>
            <consortium name="US DOE Joint Genome Institute (JGI-PGF)"/>
            <person name="Walter F."/>
            <person name="Albersmeier A."/>
            <person name="Kalinowski J."/>
            <person name="Ruckert C."/>
        </authorList>
    </citation>
    <scope>NUCLEOTIDE SEQUENCE</scope>
    <source>
        <strain evidence="2">JCM 4125</strain>
    </source>
</reference>
<organism evidence="2 3">
    <name type="scientific">Streptomyces phaeofaciens</name>
    <dbReference type="NCBI Taxonomy" id="68254"/>
    <lineage>
        <taxon>Bacteria</taxon>
        <taxon>Bacillati</taxon>
        <taxon>Actinomycetota</taxon>
        <taxon>Actinomycetes</taxon>
        <taxon>Kitasatosporales</taxon>
        <taxon>Streptomycetaceae</taxon>
        <taxon>Streptomyces</taxon>
    </lineage>
</organism>
<comment type="caution">
    <text evidence="2">The sequence shown here is derived from an EMBL/GenBank/DDBJ whole genome shotgun (WGS) entry which is preliminary data.</text>
</comment>
<proteinExistence type="predicted"/>
<name>A0A918LUK9_9ACTN</name>
<gene>
    <name evidence="2" type="ORF">GCM10010226_36130</name>
</gene>
<reference evidence="2" key="2">
    <citation type="submission" date="2020-09" db="EMBL/GenBank/DDBJ databases">
        <authorList>
            <person name="Sun Q."/>
            <person name="Ohkuma M."/>
        </authorList>
    </citation>
    <scope>NUCLEOTIDE SEQUENCE</scope>
    <source>
        <strain evidence="2">JCM 4125</strain>
    </source>
</reference>
<evidence type="ECO:0000313" key="2">
    <source>
        <dbReference type="EMBL" id="GGT55613.1"/>
    </source>
</evidence>
<feature type="region of interest" description="Disordered" evidence="1">
    <location>
        <begin position="80"/>
        <end position="106"/>
    </location>
</feature>
<dbReference type="EMBL" id="BMSA01000009">
    <property type="protein sequence ID" value="GGT55613.1"/>
    <property type="molecule type" value="Genomic_DNA"/>
</dbReference>
<protein>
    <submittedName>
        <fullName evidence="2">Uncharacterized protein</fullName>
    </submittedName>
</protein>
<accession>A0A918LUK9</accession>
<sequence length="173" mass="17995">MRAITAPAVCAASRGFNEERWSVTVQVLAQQGAVPGLVQVEARATVVLGQEHPLRRPPSGPPVVQRHIPFALRAVAAGQLRGPQSPPRGGEHGTPVAQSENTPPCPSYTVTGGPGSYWPVSGLNTGSPGREILTVSVRIFLSTISLTTPKVSPSFTGTLMRSSIGIGADRLSG</sequence>
<keyword evidence="3" id="KW-1185">Reference proteome</keyword>
<dbReference type="AlphaFoldDB" id="A0A918LUK9"/>
<evidence type="ECO:0000256" key="1">
    <source>
        <dbReference type="SAM" id="MobiDB-lite"/>
    </source>
</evidence>